<dbReference type="EMBL" id="CP012332">
    <property type="protein sequence ID" value="AKU93082.1"/>
    <property type="molecule type" value="Genomic_DNA"/>
</dbReference>
<evidence type="ECO:0000313" key="5">
    <source>
        <dbReference type="EMBL" id="AKU93082.1"/>
    </source>
</evidence>
<dbReference type="InterPro" id="IPR001764">
    <property type="entry name" value="Glyco_hydro_3_N"/>
</dbReference>
<dbReference type="OrthoDB" id="9781691at2"/>
<dbReference type="InterPro" id="IPR017853">
    <property type="entry name" value="GH"/>
</dbReference>
<dbReference type="InterPro" id="IPR036962">
    <property type="entry name" value="Glyco_hydro_3_N_sf"/>
</dbReference>
<dbReference type="Proteomes" id="UP000055590">
    <property type="component" value="Chromosome"/>
</dbReference>
<evidence type="ECO:0000256" key="1">
    <source>
        <dbReference type="ARBA" id="ARBA00005336"/>
    </source>
</evidence>
<reference evidence="5 6" key="1">
    <citation type="submission" date="2015-08" db="EMBL/GenBank/DDBJ databases">
        <authorList>
            <person name="Babu N.S."/>
            <person name="Beckwith C.J."/>
            <person name="Beseler K.G."/>
            <person name="Brison A."/>
            <person name="Carone J.V."/>
            <person name="Caskin T.P."/>
            <person name="Diamond M."/>
            <person name="Durham M.E."/>
            <person name="Foxe J.M."/>
            <person name="Go M."/>
            <person name="Henderson B.A."/>
            <person name="Jones I.B."/>
            <person name="McGettigan J.A."/>
            <person name="Micheletti S.J."/>
            <person name="Nasrallah M.E."/>
            <person name="Ortiz D."/>
            <person name="Piller C.R."/>
            <person name="Privatt S.R."/>
            <person name="Schneider S.L."/>
            <person name="Sharp S."/>
            <person name="Smith T.C."/>
            <person name="Stanton J.D."/>
            <person name="Ullery H.E."/>
            <person name="Wilson R.J."/>
            <person name="Serrano M.G."/>
            <person name="Buck G."/>
            <person name="Lee V."/>
            <person name="Wang Y."/>
            <person name="Carvalho R."/>
            <person name="Voegtly L."/>
            <person name="Shi R."/>
            <person name="Duckworth R."/>
            <person name="Johnson A."/>
            <person name="Loviza R."/>
            <person name="Walstead R."/>
            <person name="Shah Z."/>
            <person name="Kiflezghi M."/>
            <person name="Wade K."/>
            <person name="Ball S.L."/>
            <person name="Bradley K.W."/>
            <person name="Asai D.J."/>
            <person name="Bowman C.A."/>
            <person name="Russell D.A."/>
            <person name="Pope W.H."/>
            <person name="Jacobs-Sera D."/>
            <person name="Hendrix R.W."/>
            <person name="Hatfull G.F."/>
        </authorList>
    </citation>
    <scope>NUCLEOTIDE SEQUENCE [LARGE SCALE GENOMIC DNA]</scope>
    <source>
        <strain evidence="5 6">DSM 27710</strain>
    </source>
</reference>
<dbReference type="GO" id="GO:0009254">
    <property type="term" value="P:peptidoglycan turnover"/>
    <property type="evidence" value="ECO:0007669"/>
    <property type="project" value="TreeGrafter"/>
</dbReference>
<keyword evidence="6" id="KW-1185">Reference proteome</keyword>
<accession>A0A0K1PHU5</accession>
<keyword evidence="3" id="KW-0326">Glycosidase</keyword>
<dbReference type="KEGG" id="vin:AKJ08_3469"/>
<gene>
    <name evidence="5" type="ORF">AKJ08_3469</name>
</gene>
<dbReference type="PANTHER" id="PTHR30480:SF16">
    <property type="entry name" value="GLYCOSIDE HYDROLASE FAMILY 3 DOMAIN PROTEIN"/>
    <property type="match status" value="1"/>
</dbReference>
<sequence length="371" mass="39368">MSELEKAAAKLFCVGFQGLEGVPAELTELQRRGVAGAILFKRNVESPAQVAALTAELQARAGRPFLTSMDQEGGRVMRLREPFTPIPAMRVVGDAGAEGMARALGAAMGAELRVLGIDLDFAPVLDVDTNPDNPVIGDRSFSRDPAAVARLGAAMIDGLQGAGVAACGKHFPGHGDTAQDSHLELPRLPHALPRLEAVELQPFAAAIRAGVASIMTAHVIFEALDPAFPATMSRPSLDGILRDRLGFDGVVISDDLEMKAIADHFGIEDAVVRGVNAGVDLFLVCHKPALQHRAIDALIAAVERGDVSRDRLEQAGRRVDTLVARFARPKDPRPSLELLGCDAHRELVRRVEALAGAAPLTPGRDPTERSA</sequence>
<evidence type="ECO:0000259" key="4">
    <source>
        <dbReference type="Pfam" id="PF00933"/>
    </source>
</evidence>
<dbReference type="PANTHER" id="PTHR30480">
    <property type="entry name" value="BETA-HEXOSAMINIDASE-RELATED"/>
    <property type="match status" value="1"/>
</dbReference>
<dbReference type="Gene3D" id="3.20.20.300">
    <property type="entry name" value="Glycoside hydrolase, family 3, N-terminal domain"/>
    <property type="match status" value="1"/>
</dbReference>
<evidence type="ECO:0000256" key="3">
    <source>
        <dbReference type="ARBA" id="ARBA00023295"/>
    </source>
</evidence>
<evidence type="ECO:0000313" key="6">
    <source>
        <dbReference type="Proteomes" id="UP000055590"/>
    </source>
</evidence>
<proteinExistence type="inferred from homology"/>
<dbReference type="GO" id="GO:0004553">
    <property type="term" value="F:hydrolase activity, hydrolyzing O-glycosyl compounds"/>
    <property type="evidence" value="ECO:0007669"/>
    <property type="project" value="InterPro"/>
</dbReference>
<organism evidence="5 6">
    <name type="scientific">Vulgatibacter incomptus</name>
    <dbReference type="NCBI Taxonomy" id="1391653"/>
    <lineage>
        <taxon>Bacteria</taxon>
        <taxon>Pseudomonadati</taxon>
        <taxon>Myxococcota</taxon>
        <taxon>Myxococcia</taxon>
        <taxon>Myxococcales</taxon>
        <taxon>Cystobacterineae</taxon>
        <taxon>Vulgatibacteraceae</taxon>
        <taxon>Vulgatibacter</taxon>
    </lineage>
</organism>
<dbReference type="InterPro" id="IPR050226">
    <property type="entry name" value="NagZ_Beta-hexosaminidase"/>
</dbReference>
<dbReference type="NCBIfam" id="NF003740">
    <property type="entry name" value="PRK05337.1"/>
    <property type="match status" value="1"/>
</dbReference>
<dbReference type="STRING" id="1391653.AKJ08_3469"/>
<evidence type="ECO:0000256" key="2">
    <source>
        <dbReference type="ARBA" id="ARBA00022801"/>
    </source>
</evidence>
<protein>
    <submittedName>
        <fullName evidence="5">Beta-hexosaminidase</fullName>
    </submittedName>
</protein>
<dbReference type="AlphaFoldDB" id="A0A0K1PHU5"/>
<keyword evidence="2" id="KW-0378">Hydrolase</keyword>
<dbReference type="SUPFAM" id="SSF51445">
    <property type="entry name" value="(Trans)glycosidases"/>
    <property type="match status" value="1"/>
</dbReference>
<comment type="similarity">
    <text evidence="1">Belongs to the glycosyl hydrolase 3 family.</text>
</comment>
<feature type="domain" description="Glycoside hydrolase family 3 N-terminal" evidence="4">
    <location>
        <begin position="27"/>
        <end position="321"/>
    </location>
</feature>
<dbReference type="Pfam" id="PF00933">
    <property type="entry name" value="Glyco_hydro_3"/>
    <property type="match status" value="1"/>
</dbReference>
<name>A0A0K1PHU5_9BACT</name>
<dbReference type="GO" id="GO:0005975">
    <property type="term" value="P:carbohydrate metabolic process"/>
    <property type="evidence" value="ECO:0007669"/>
    <property type="project" value="InterPro"/>
</dbReference>
<dbReference type="PATRIC" id="fig|1391653.3.peg.3619"/>